<dbReference type="GO" id="GO:0003713">
    <property type="term" value="F:transcription coactivator activity"/>
    <property type="evidence" value="ECO:0007669"/>
    <property type="project" value="TreeGrafter"/>
</dbReference>
<dbReference type="InterPro" id="IPR005574">
    <property type="entry name" value="Rpb4/RPC9"/>
</dbReference>
<dbReference type="GO" id="GO:0006357">
    <property type="term" value="P:regulation of transcription by RNA polymerase II"/>
    <property type="evidence" value="ECO:0007669"/>
    <property type="project" value="TreeGrafter"/>
</dbReference>
<gene>
    <name evidence="16" type="ORF">ALC62_12513</name>
</gene>
<evidence type="ECO:0000256" key="1">
    <source>
        <dbReference type="ARBA" id="ARBA00004123"/>
    </source>
</evidence>
<dbReference type="Pfam" id="PF25299">
    <property type="entry name" value="ZZ_ADA2"/>
    <property type="match status" value="1"/>
</dbReference>
<evidence type="ECO:0000259" key="13">
    <source>
        <dbReference type="PROSITE" id="PS50135"/>
    </source>
</evidence>
<evidence type="ECO:0000256" key="11">
    <source>
        <dbReference type="PROSITE-ProRule" id="PRU00228"/>
    </source>
</evidence>
<feature type="domain" description="Myb-like" evidence="12">
    <location>
        <begin position="127"/>
        <end position="172"/>
    </location>
</feature>
<dbReference type="Pfam" id="PF22941">
    <property type="entry name" value="TADA2A-like_3rd"/>
    <property type="match status" value="1"/>
</dbReference>
<dbReference type="CDD" id="cd02335">
    <property type="entry name" value="ZZ_ADA2"/>
    <property type="match status" value="1"/>
</dbReference>
<evidence type="ECO:0000259" key="12">
    <source>
        <dbReference type="PROSITE" id="PS50090"/>
    </source>
</evidence>
<evidence type="ECO:0000256" key="7">
    <source>
        <dbReference type="ARBA" id="ARBA00023242"/>
    </source>
</evidence>
<dbReference type="PROSITE" id="PS50934">
    <property type="entry name" value="SWIRM"/>
    <property type="match status" value="1"/>
</dbReference>
<dbReference type="SMART" id="SM00657">
    <property type="entry name" value="RPOL4c"/>
    <property type="match status" value="1"/>
</dbReference>
<accession>A0A195C973</accession>
<keyword evidence="7" id="KW-0539">Nucleus</keyword>
<feature type="domain" description="SANT" evidence="15">
    <location>
        <begin position="124"/>
        <end position="176"/>
    </location>
</feature>
<dbReference type="PROSITE" id="PS50090">
    <property type="entry name" value="MYB_LIKE"/>
    <property type="match status" value="1"/>
</dbReference>
<evidence type="ECO:0000256" key="2">
    <source>
        <dbReference type="ARBA" id="ARBA00022478"/>
    </source>
</evidence>
<dbReference type="SUPFAM" id="SSF47819">
    <property type="entry name" value="HRDC-like"/>
    <property type="match status" value="1"/>
</dbReference>
<dbReference type="InterPro" id="IPR017884">
    <property type="entry name" value="SANT_dom"/>
</dbReference>
<dbReference type="FunFam" id="1.10.10.10:FF:000087">
    <property type="entry name" value="Transcriptional adapter 2"/>
    <property type="match status" value="1"/>
</dbReference>
<dbReference type="InterPro" id="IPR041983">
    <property type="entry name" value="ADA2-like_ZZ"/>
</dbReference>
<evidence type="ECO:0000259" key="15">
    <source>
        <dbReference type="PROSITE" id="PS51293"/>
    </source>
</evidence>
<dbReference type="FunFam" id="1.20.1250.40:FF:000001">
    <property type="entry name" value="DNA-directed RNA polymerase II subunit RPB4"/>
    <property type="match status" value="1"/>
</dbReference>
<dbReference type="Gene3D" id="1.10.10.10">
    <property type="entry name" value="Winged helix-like DNA-binding domain superfamily/Winged helix DNA-binding domain"/>
    <property type="match status" value="1"/>
</dbReference>
<evidence type="ECO:0000259" key="14">
    <source>
        <dbReference type="PROSITE" id="PS50934"/>
    </source>
</evidence>
<proteinExistence type="inferred from homology"/>
<evidence type="ECO:0000313" key="17">
    <source>
        <dbReference type="Proteomes" id="UP000078542"/>
    </source>
</evidence>
<comment type="subcellular location">
    <subcellularLocation>
        <location evidence="1">Nucleus</location>
    </subcellularLocation>
</comment>
<dbReference type="PANTHER" id="PTHR12374:SF20">
    <property type="entry name" value="TRANSCRIPTIONAL ADAPTER 2-ALPHA"/>
    <property type="match status" value="1"/>
</dbReference>
<dbReference type="GO" id="GO:0008270">
    <property type="term" value="F:zinc ion binding"/>
    <property type="evidence" value="ECO:0007669"/>
    <property type="project" value="UniProtKB-KW"/>
</dbReference>
<dbReference type="GO" id="GO:0005654">
    <property type="term" value="C:nucleoplasm"/>
    <property type="evidence" value="ECO:0007669"/>
    <property type="project" value="UniProtKB-ARBA"/>
</dbReference>
<dbReference type="CDD" id="cd00167">
    <property type="entry name" value="SANT"/>
    <property type="match status" value="1"/>
</dbReference>
<dbReference type="GO" id="GO:0006352">
    <property type="term" value="P:DNA-templated transcription initiation"/>
    <property type="evidence" value="ECO:0007669"/>
    <property type="project" value="InterPro"/>
</dbReference>
<keyword evidence="5" id="KW-0862">Zinc</keyword>
<dbReference type="PANTHER" id="PTHR12374">
    <property type="entry name" value="TRANSCRIPTIONAL ADAPTOR 2 ADA2 -RELATED"/>
    <property type="match status" value="1"/>
</dbReference>
<dbReference type="InterPro" id="IPR000433">
    <property type="entry name" value="Znf_ZZ"/>
</dbReference>
<reference evidence="16 17" key="1">
    <citation type="submission" date="2016-03" db="EMBL/GenBank/DDBJ databases">
        <title>Cyphomyrmex costatus WGS genome.</title>
        <authorList>
            <person name="Nygaard S."/>
            <person name="Hu H."/>
            <person name="Boomsma J."/>
            <person name="Zhang G."/>
        </authorList>
    </citation>
    <scope>NUCLEOTIDE SEQUENCE [LARGE SCALE GENOMIC DNA]</scope>
    <source>
        <strain evidence="16">MS0001</strain>
        <tissue evidence="16">Whole body</tissue>
    </source>
</reference>
<comment type="similarity">
    <text evidence="8">Belongs to the eukaryotic RPB4 RNA polymerase subunit family.</text>
</comment>
<keyword evidence="3" id="KW-0479">Metal-binding</keyword>
<protein>
    <recommendedName>
        <fullName evidence="9">DNA-directed RNA polymerase II subunit RPB4</fullName>
    </recommendedName>
    <alternativeName>
        <fullName evidence="10">DNA-directed RNA polymerase II subunit rpb4</fullName>
    </alternativeName>
</protein>
<dbReference type="InterPro" id="IPR055141">
    <property type="entry name" value="TADA2A_B-like_dom"/>
</dbReference>
<feature type="domain" description="SWIRM" evidence="14">
    <location>
        <begin position="409"/>
        <end position="504"/>
    </location>
</feature>
<keyword evidence="4 11" id="KW-0863">Zinc-finger</keyword>
<dbReference type="GO" id="GO:0006338">
    <property type="term" value="P:chromatin remodeling"/>
    <property type="evidence" value="ECO:0007669"/>
    <property type="project" value="TreeGrafter"/>
</dbReference>
<keyword evidence="2" id="KW-0240">DNA-directed RNA polymerase</keyword>
<dbReference type="SMART" id="SM00717">
    <property type="entry name" value="SANT"/>
    <property type="match status" value="1"/>
</dbReference>
<evidence type="ECO:0000256" key="10">
    <source>
        <dbReference type="ARBA" id="ARBA00073914"/>
    </source>
</evidence>
<evidence type="ECO:0000256" key="3">
    <source>
        <dbReference type="ARBA" id="ARBA00022723"/>
    </source>
</evidence>
<evidence type="ECO:0000256" key="5">
    <source>
        <dbReference type="ARBA" id="ARBA00022833"/>
    </source>
</evidence>
<dbReference type="InterPro" id="IPR010997">
    <property type="entry name" value="HRDC-like_sf"/>
</dbReference>
<evidence type="ECO:0000256" key="8">
    <source>
        <dbReference type="ARBA" id="ARBA00025724"/>
    </source>
</evidence>
<dbReference type="AlphaFoldDB" id="A0A195C973"/>
<dbReference type="Gene3D" id="1.20.1250.40">
    <property type="match status" value="1"/>
</dbReference>
<evidence type="ECO:0000313" key="16">
    <source>
        <dbReference type="EMBL" id="KYM96721.1"/>
    </source>
</evidence>
<evidence type="ECO:0000256" key="6">
    <source>
        <dbReference type="ARBA" id="ARBA00023163"/>
    </source>
</evidence>
<dbReference type="Gene3D" id="3.30.60.90">
    <property type="match status" value="1"/>
</dbReference>
<dbReference type="GO" id="GO:0003682">
    <property type="term" value="F:chromatin binding"/>
    <property type="evidence" value="ECO:0007669"/>
    <property type="project" value="TreeGrafter"/>
</dbReference>
<dbReference type="InterPro" id="IPR009057">
    <property type="entry name" value="Homeodomain-like_sf"/>
</dbReference>
<keyword evidence="6" id="KW-0804">Transcription</keyword>
<dbReference type="InterPro" id="IPR006590">
    <property type="entry name" value="RNA_pol_Rpb4/RPC9_core"/>
</dbReference>
<dbReference type="GO" id="GO:0140672">
    <property type="term" value="C:ATAC complex"/>
    <property type="evidence" value="ECO:0007669"/>
    <property type="project" value="UniProtKB-ARBA"/>
</dbReference>
<name>A0A195C973_9HYME</name>
<feature type="domain" description="ZZ-type" evidence="13">
    <location>
        <begin position="67"/>
        <end position="122"/>
    </location>
</feature>
<dbReference type="InterPro" id="IPR007526">
    <property type="entry name" value="SWIRM"/>
</dbReference>
<dbReference type="Pfam" id="PF00249">
    <property type="entry name" value="Myb_DNA-binding"/>
    <property type="match status" value="1"/>
</dbReference>
<dbReference type="EMBL" id="KQ978143">
    <property type="protein sequence ID" value="KYM96721.1"/>
    <property type="molecule type" value="Genomic_DNA"/>
</dbReference>
<dbReference type="PROSITE" id="PS50135">
    <property type="entry name" value="ZF_ZZ_2"/>
    <property type="match status" value="1"/>
</dbReference>
<dbReference type="Gene3D" id="1.10.10.60">
    <property type="entry name" value="Homeodomain-like"/>
    <property type="match status" value="1"/>
</dbReference>
<keyword evidence="17" id="KW-1185">Reference proteome</keyword>
<dbReference type="GO" id="GO:0000428">
    <property type="term" value="C:DNA-directed RNA polymerase complex"/>
    <property type="evidence" value="ECO:0007669"/>
    <property type="project" value="UniProtKB-KW"/>
</dbReference>
<dbReference type="STRING" id="456900.A0A195C973"/>
<dbReference type="Proteomes" id="UP000078542">
    <property type="component" value="Unassembled WGS sequence"/>
</dbReference>
<sequence>MANPNLTDMTEEDAADLQFPKEVNVINCEGFEIARAYNKKFCLLSPTDKSENDVELEVSVLKDKILASDPMCRVCRSILVEPYIRCAICTDVEICPPCFAKGCEIDEHKNDHDYAIIKNEFLLIEGSNWTAKQELELLDVLQQCGFGNWIDIGRRMHRKSVNECKTHYLQHYIENQTLPGLPKIEENKVSLFGCEPIPYLYKLQDLEEPPRFASNTTNSRLLAGYNAARSDFEVNFDNHAESLISELKFDDFQPDDNTYELGQALQVAIVQAYNNRLKERKRRHRIIRQHGLIALRKVILSLQRYENTITRPLAERLLIFMQLVDGIKFDLLMEGLHRVGELKNRINRLLEFRQNGLKHFHSVPMFQKLSKLRQEYERERKQYLNNPEYNWRNLLPDNVVSCNTALIGNTQRKTAPPLAIKGLPGYEKLSADERELCSVARVMPANYLDFKHLLIMESKKGGHLRLAQARILLKIDVNKTRKIYDFLVEKGHAINSFAEFENAETLLISEVYMLLEHRKAQNESAEEEQEFSEVFMKSLTYTNRFGKLKNKETIAAVRSLLMQKKLHKFEIASLANLCPETPEEAKALIPSLEGRLEDEELRTILDDIQTKRSLQY</sequence>
<dbReference type="InterPro" id="IPR001005">
    <property type="entry name" value="SANT/Myb"/>
</dbReference>
<evidence type="ECO:0000256" key="9">
    <source>
        <dbReference type="ARBA" id="ARBA00072215"/>
    </source>
</evidence>
<dbReference type="InterPro" id="IPR036388">
    <property type="entry name" value="WH-like_DNA-bd_sf"/>
</dbReference>
<dbReference type="Pfam" id="PF03874">
    <property type="entry name" value="RNA_pol_Rpb4"/>
    <property type="match status" value="1"/>
</dbReference>
<dbReference type="PROSITE" id="PS51293">
    <property type="entry name" value="SANT"/>
    <property type="match status" value="1"/>
</dbReference>
<dbReference type="SUPFAM" id="SSF46689">
    <property type="entry name" value="Homeodomain-like"/>
    <property type="match status" value="2"/>
</dbReference>
<dbReference type="InterPro" id="IPR038324">
    <property type="entry name" value="Rpb4/RPC9_sf"/>
</dbReference>
<dbReference type="InterPro" id="IPR043145">
    <property type="entry name" value="Znf_ZZ_sf"/>
</dbReference>
<organism evidence="16 17">
    <name type="scientific">Cyphomyrmex costatus</name>
    <dbReference type="NCBI Taxonomy" id="456900"/>
    <lineage>
        <taxon>Eukaryota</taxon>
        <taxon>Metazoa</taxon>
        <taxon>Ecdysozoa</taxon>
        <taxon>Arthropoda</taxon>
        <taxon>Hexapoda</taxon>
        <taxon>Insecta</taxon>
        <taxon>Pterygota</taxon>
        <taxon>Neoptera</taxon>
        <taxon>Endopterygota</taxon>
        <taxon>Hymenoptera</taxon>
        <taxon>Apocrita</taxon>
        <taxon>Aculeata</taxon>
        <taxon>Formicoidea</taxon>
        <taxon>Formicidae</taxon>
        <taxon>Myrmicinae</taxon>
        <taxon>Cyphomyrmex</taxon>
    </lineage>
</organism>
<evidence type="ECO:0000256" key="4">
    <source>
        <dbReference type="ARBA" id="ARBA00022771"/>
    </source>
</evidence>
<dbReference type="SUPFAM" id="SSF57850">
    <property type="entry name" value="RING/U-box"/>
    <property type="match status" value="1"/>
</dbReference>
<dbReference type="GO" id="GO:0000166">
    <property type="term" value="F:nucleotide binding"/>
    <property type="evidence" value="ECO:0007669"/>
    <property type="project" value="InterPro"/>
</dbReference>